<sequence>MSDRIHGPPHPAAEVAGGEWEAAYRAVAFMYEHGWSDRLPLVPATPRRVAELLATTHRPPDQDIGRLDQLKSPVTVEVAAVHAVMAGCRPEHFPVVLAAWDALMGERSDIGGGWQSSSGPARMIVVNGPVRHRLGFTGPARGLRPSTTVTRAIGLTVHNALGVVPHGLDRPAPGVLPGRWSMCVAENEEDSPWPPLSADGGVPAGTDAVSAILVDTSTFAGGPDTAAGPLMAELAGAITRIGGWTSRHAGAAVLLCPGHARLLARAGMSKDDVRALLTARCAPPSSPLPRRGDPGHLPIAVAGAADAGISMVARVFSGWSGTPVPVERNRDT</sequence>
<organism evidence="1 2">
    <name type="scientific">Nonomuraea salmonea</name>
    <dbReference type="NCBI Taxonomy" id="46181"/>
    <lineage>
        <taxon>Bacteria</taxon>
        <taxon>Bacillati</taxon>
        <taxon>Actinomycetota</taxon>
        <taxon>Actinomycetes</taxon>
        <taxon>Streptosporangiales</taxon>
        <taxon>Streptosporangiaceae</taxon>
        <taxon>Nonomuraea</taxon>
    </lineage>
</organism>
<keyword evidence="2" id="KW-1185">Reference proteome</keyword>
<dbReference type="EMBL" id="JBHMCF010000036">
    <property type="protein sequence ID" value="MFB9473769.1"/>
    <property type="molecule type" value="Genomic_DNA"/>
</dbReference>
<proteinExistence type="predicted"/>
<protein>
    <submittedName>
        <fullName evidence="1">Uncharacterized protein</fullName>
    </submittedName>
</protein>
<name>A0ABV5NVU0_9ACTN</name>
<accession>A0ABV5NVU0</accession>
<reference evidence="1 2" key="1">
    <citation type="submission" date="2024-09" db="EMBL/GenBank/DDBJ databases">
        <authorList>
            <person name="Sun Q."/>
            <person name="Mori K."/>
        </authorList>
    </citation>
    <scope>NUCLEOTIDE SEQUENCE [LARGE SCALE GENOMIC DNA]</scope>
    <source>
        <strain evidence="1 2">JCM 3324</strain>
    </source>
</reference>
<evidence type="ECO:0000313" key="2">
    <source>
        <dbReference type="Proteomes" id="UP001589568"/>
    </source>
</evidence>
<dbReference type="RefSeq" id="WP_345385737.1">
    <property type="nucleotide sequence ID" value="NZ_BAAAXS010000001.1"/>
</dbReference>
<gene>
    <name evidence="1" type="ORF">ACFFR3_30105</name>
</gene>
<dbReference type="Proteomes" id="UP001589568">
    <property type="component" value="Unassembled WGS sequence"/>
</dbReference>
<evidence type="ECO:0000313" key="1">
    <source>
        <dbReference type="EMBL" id="MFB9473769.1"/>
    </source>
</evidence>
<comment type="caution">
    <text evidence="1">The sequence shown here is derived from an EMBL/GenBank/DDBJ whole genome shotgun (WGS) entry which is preliminary data.</text>
</comment>